<proteinExistence type="predicted"/>
<sequence length="62" mass="7102">MTSCRKSSLNVLAVYISKNIVTDFFFSVYYLHVRSGSRAWGYNNFFFSVKVTTSNCAIISEM</sequence>
<protein>
    <submittedName>
        <fullName evidence="1">Uncharacterized protein</fullName>
    </submittedName>
</protein>
<reference evidence="1" key="2">
    <citation type="journal article" date="2015" name="Fish Shellfish Immunol.">
        <title>Early steps in the European eel (Anguilla anguilla)-Vibrio vulnificus interaction in the gills: Role of the RtxA13 toxin.</title>
        <authorList>
            <person name="Callol A."/>
            <person name="Pajuelo D."/>
            <person name="Ebbesson L."/>
            <person name="Teles M."/>
            <person name="MacKenzie S."/>
            <person name="Amaro C."/>
        </authorList>
    </citation>
    <scope>NUCLEOTIDE SEQUENCE</scope>
</reference>
<organism evidence="1">
    <name type="scientific">Anguilla anguilla</name>
    <name type="common">European freshwater eel</name>
    <name type="synonym">Muraena anguilla</name>
    <dbReference type="NCBI Taxonomy" id="7936"/>
    <lineage>
        <taxon>Eukaryota</taxon>
        <taxon>Metazoa</taxon>
        <taxon>Chordata</taxon>
        <taxon>Craniata</taxon>
        <taxon>Vertebrata</taxon>
        <taxon>Euteleostomi</taxon>
        <taxon>Actinopterygii</taxon>
        <taxon>Neopterygii</taxon>
        <taxon>Teleostei</taxon>
        <taxon>Anguilliformes</taxon>
        <taxon>Anguillidae</taxon>
        <taxon>Anguilla</taxon>
    </lineage>
</organism>
<reference evidence="1" key="1">
    <citation type="submission" date="2014-11" db="EMBL/GenBank/DDBJ databases">
        <authorList>
            <person name="Amaro Gonzalez C."/>
        </authorList>
    </citation>
    <scope>NUCLEOTIDE SEQUENCE</scope>
</reference>
<evidence type="ECO:0000313" key="1">
    <source>
        <dbReference type="EMBL" id="JAH91033.1"/>
    </source>
</evidence>
<accession>A0A0E9WNJ2</accession>
<name>A0A0E9WNJ2_ANGAN</name>
<dbReference type="AlphaFoldDB" id="A0A0E9WNJ2"/>
<dbReference type="EMBL" id="GBXM01017544">
    <property type="protein sequence ID" value="JAH91033.1"/>
    <property type="molecule type" value="Transcribed_RNA"/>
</dbReference>